<comment type="caution">
    <text evidence="1">The sequence shown here is derived from an EMBL/GenBank/DDBJ whole genome shotgun (WGS) entry which is preliminary data.</text>
</comment>
<evidence type="ECO:0000313" key="1">
    <source>
        <dbReference type="EMBL" id="KAK3079980.1"/>
    </source>
</evidence>
<dbReference type="Proteomes" id="UP001186974">
    <property type="component" value="Unassembled WGS sequence"/>
</dbReference>
<name>A0ACC3DT74_9PEZI</name>
<reference evidence="1" key="1">
    <citation type="submission" date="2024-09" db="EMBL/GenBank/DDBJ databases">
        <title>Black Yeasts Isolated from many extreme environments.</title>
        <authorList>
            <person name="Coleine C."/>
            <person name="Stajich J.E."/>
            <person name="Selbmann L."/>
        </authorList>
    </citation>
    <scope>NUCLEOTIDE SEQUENCE</scope>
    <source>
        <strain evidence="1">CCFEE 5737</strain>
    </source>
</reference>
<sequence length="536" mass="58899">MFRPPDSSNIEARPPSPIVIPHAPTIPSAPTQPAPQPTAVPRDRYGFKKSNQYITEQQHDQWNAQYTIDLARRRKKWEDFMKQYGLSTASPVRFPPRGDKTKRYIRKGIPPEWRGAAWFWYAGGPARLAQQPGLYAELVEQVQAGKLNDADREHIERDLNRTFPDNIRFKPDVPAPSESHPQDTINGDNPHADGIIPEPPILRSLRRVLQVFAVHNPSIGYCQSLNFLAGLLLLFLDADEERSFILLNIITTEHLPGTHAKVLEANVDIGVLMQCIKESMPAVWAKIDDCHDNPASPLSPASVSNAFGSKAKVKSTFTNNSSTNNSRSNSKSTASGAAGGAGGSSAANSLSARLPTVSLATTAWFMSLFIGTLPIESVLRVWDSFFYEGSKTLFRIALAIFKSGEQEIRAVREDMEVFQVVQTIPRRLVDASGLMEACFRRRNGFGHLSQEVIDLRRFERRKLLADERARAAAGAVVVGAGTGAGGGRSRSRTKESGAGVVGGEGRGQDEGPGRLGGIRRAASRARFKRSQSRRRA</sequence>
<evidence type="ECO:0000313" key="2">
    <source>
        <dbReference type="Proteomes" id="UP001186974"/>
    </source>
</evidence>
<protein>
    <submittedName>
        <fullName evidence="1">Uncharacterized protein</fullName>
    </submittedName>
</protein>
<dbReference type="EMBL" id="JAWDJW010000813">
    <property type="protein sequence ID" value="KAK3079980.1"/>
    <property type="molecule type" value="Genomic_DNA"/>
</dbReference>
<keyword evidence="2" id="KW-1185">Reference proteome</keyword>
<accession>A0ACC3DT74</accession>
<gene>
    <name evidence="1" type="ORF">LTS18_003449</name>
</gene>
<organism evidence="1 2">
    <name type="scientific">Coniosporium uncinatum</name>
    <dbReference type="NCBI Taxonomy" id="93489"/>
    <lineage>
        <taxon>Eukaryota</taxon>
        <taxon>Fungi</taxon>
        <taxon>Dikarya</taxon>
        <taxon>Ascomycota</taxon>
        <taxon>Pezizomycotina</taxon>
        <taxon>Dothideomycetes</taxon>
        <taxon>Dothideomycetes incertae sedis</taxon>
        <taxon>Coniosporium</taxon>
    </lineage>
</organism>
<proteinExistence type="predicted"/>